<sequence length="58" mass="7025">MIVRKILDNPDLIDDFDFFNDYKDTLHWLKGFCNNPKVEGILIRLKDAFFTYLDRSRQ</sequence>
<dbReference type="AlphaFoldDB" id="A0A0F9DXW1"/>
<organism evidence="1">
    <name type="scientific">marine sediment metagenome</name>
    <dbReference type="NCBI Taxonomy" id="412755"/>
    <lineage>
        <taxon>unclassified sequences</taxon>
        <taxon>metagenomes</taxon>
        <taxon>ecological metagenomes</taxon>
    </lineage>
</organism>
<proteinExistence type="predicted"/>
<reference evidence="1" key="1">
    <citation type="journal article" date="2015" name="Nature">
        <title>Complex archaea that bridge the gap between prokaryotes and eukaryotes.</title>
        <authorList>
            <person name="Spang A."/>
            <person name="Saw J.H."/>
            <person name="Jorgensen S.L."/>
            <person name="Zaremba-Niedzwiedzka K."/>
            <person name="Martijn J."/>
            <person name="Lind A.E."/>
            <person name="van Eijk R."/>
            <person name="Schleper C."/>
            <person name="Guy L."/>
            <person name="Ettema T.J."/>
        </authorList>
    </citation>
    <scope>NUCLEOTIDE SEQUENCE</scope>
</reference>
<protein>
    <submittedName>
        <fullName evidence="1">Uncharacterized protein</fullName>
    </submittedName>
</protein>
<accession>A0A0F9DXW1</accession>
<name>A0A0F9DXW1_9ZZZZ</name>
<comment type="caution">
    <text evidence="1">The sequence shown here is derived from an EMBL/GenBank/DDBJ whole genome shotgun (WGS) entry which is preliminary data.</text>
</comment>
<gene>
    <name evidence="1" type="ORF">LCGC14_2144020</name>
</gene>
<evidence type="ECO:0000313" key="1">
    <source>
        <dbReference type="EMBL" id="KKL66534.1"/>
    </source>
</evidence>
<dbReference type="EMBL" id="LAZR01027169">
    <property type="protein sequence ID" value="KKL66534.1"/>
    <property type="molecule type" value="Genomic_DNA"/>
</dbReference>